<dbReference type="EMBL" id="JACHNA010000001">
    <property type="protein sequence ID" value="MBB4736525.1"/>
    <property type="molecule type" value="Genomic_DNA"/>
</dbReference>
<dbReference type="Proteomes" id="UP000540191">
    <property type="component" value="Unassembled WGS sequence"/>
</dbReference>
<comment type="caution">
    <text evidence="2">The sequence shown here is derived from an EMBL/GenBank/DDBJ whole genome shotgun (WGS) entry which is preliminary data.</text>
</comment>
<proteinExistence type="predicted"/>
<protein>
    <submittedName>
        <fullName evidence="2">Uncharacterized protein</fullName>
    </submittedName>
</protein>
<evidence type="ECO:0000256" key="1">
    <source>
        <dbReference type="SAM" id="MobiDB-lite"/>
    </source>
</evidence>
<keyword evidence="3" id="KW-1185">Reference proteome</keyword>
<organism evidence="2 3">
    <name type="scientific">Micrococcus cohnii</name>
    <dbReference type="NCBI Taxonomy" id="993416"/>
    <lineage>
        <taxon>Bacteria</taxon>
        <taxon>Bacillati</taxon>
        <taxon>Actinomycetota</taxon>
        <taxon>Actinomycetes</taxon>
        <taxon>Micrococcales</taxon>
        <taxon>Micrococcaceae</taxon>
        <taxon>Micrococcus</taxon>
    </lineage>
</organism>
<gene>
    <name evidence="2" type="ORF">HDA30_002033</name>
</gene>
<evidence type="ECO:0000313" key="2">
    <source>
        <dbReference type="EMBL" id="MBB4736525.1"/>
    </source>
</evidence>
<evidence type="ECO:0000313" key="3">
    <source>
        <dbReference type="Proteomes" id="UP000540191"/>
    </source>
</evidence>
<sequence>MAGPFARFRQSRADDRELGLGLWRRGHDRYARALDRYWQVVEATREAGNVGEDELNGLVHAGNALADARDRVRTLCTALHRRHPSGEGGHIPPSTADAHRELSRAAHELAATAQAAAMFRLGQGSLDSVGRHAERTLEHVAQAERSAPRPA</sequence>
<feature type="compositionally biased region" description="Basic and acidic residues" evidence="1">
    <location>
        <begin position="130"/>
        <end position="142"/>
    </location>
</feature>
<reference evidence="2 3" key="1">
    <citation type="submission" date="2020-08" db="EMBL/GenBank/DDBJ databases">
        <title>Sequencing the genomes of 1000 actinobacteria strains.</title>
        <authorList>
            <person name="Klenk H.-P."/>
        </authorList>
    </citation>
    <scope>NUCLEOTIDE SEQUENCE [LARGE SCALE GENOMIC DNA]</scope>
    <source>
        <strain evidence="2 3">DSM 23974</strain>
    </source>
</reference>
<dbReference type="AlphaFoldDB" id="A0A7W7GQS3"/>
<name>A0A7W7GQS3_9MICC</name>
<accession>A0A7W7GQS3</accession>
<dbReference type="RefSeq" id="WP_158497128.1">
    <property type="nucleotide sequence ID" value="NZ_JACHNA010000001.1"/>
</dbReference>
<feature type="region of interest" description="Disordered" evidence="1">
    <location>
        <begin position="130"/>
        <end position="151"/>
    </location>
</feature>